<evidence type="ECO:0000259" key="4">
    <source>
        <dbReference type="PROSITE" id="PS50188"/>
    </source>
</evidence>
<dbReference type="Pfam" id="PF00622">
    <property type="entry name" value="SPRY"/>
    <property type="match status" value="1"/>
</dbReference>
<dbReference type="InterPro" id="IPR013320">
    <property type="entry name" value="ConA-like_dom_sf"/>
</dbReference>
<dbReference type="InterPro" id="IPR044736">
    <property type="entry name" value="Gid1/RanBPM/SPLA_SPRY"/>
</dbReference>
<dbReference type="PROSITE" id="PS50088">
    <property type="entry name" value="ANK_REPEAT"/>
    <property type="match status" value="1"/>
</dbReference>
<feature type="compositionally biased region" description="Polar residues" evidence="3">
    <location>
        <begin position="1066"/>
        <end position="1090"/>
    </location>
</feature>
<feature type="compositionally biased region" description="Acidic residues" evidence="3">
    <location>
        <begin position="786"/>
        <end position="805"/>
    </location>
</feature>
<dbReference type="EMBL" id="AQGS01000256">
    <property type="protein sequence ID" value="EPS41124.1"/>
    <property type="molecule type" value="Genomic_DNA"/>
</dbReference>
<reference evidence="5 6" key="1">
    <citation type="journal article" date="2013" name="PLoS Genet.">
        <title>Genomic mechanisms accounting for the adaptation to parasitism in nematode-trapping fungi.</title>
        <authorList>
            <person name="Meerupati T."/>
            <person name="Andersson K.M."/>
            <person name="Friman E."/>
            <person name="Kumar D."/>
            <person name="Tunlid A."/>
            <person name="Ahren D."/>
        </authorList>
    </citation>
    <scope>NUCLEOTIDE SEQUENCE [LARGE SCALE GENOMIC DNA]</scope>
    <source>
        <strain evidence="5 6">CBS 200.50</strain>
    </source>
</reference>
<dbReference type="STRING" id="1284197.S8ADU1"/>
<evidence type="ECO:0000256" key="3">
    <source>
        <dbReference type="SAM" id="MobiDB-lite"/>
    </source>
</evidence>
<dbReference type="Pfam" id="PF24809">
    <property type="entry name" value="DUF7708"/>
    <property type="match status" value="1"/>
</dbReference>
<dbReference type="Gene3D" id="3.40.50.300">
    <property type="entry name" value="P-loop containing nucleotide triphosphate hydrolases"/>
    <property type="match status" value="1"/>
</dbReference>
<keyword evidence="2" id="KW-0040">ANK repeat</keyword>
<feature type="compositionally biased region" description="Basic and acidic residues" evidence="3">
    <location>
        <begin position="1101"/>
        <end position="1111"/>
    </location>
</feature>
<name>S8ADU1_DACHA</name>
<evidence type="ECO:0000256" key="2">
    <source>
        <dbReference type="PROSITE-ProRule" id="PRU00023"/>
    </source>
</evidence>
<dbReference type="eggNOG" id="KOG4177">
    <property type="taxonomic scope" value="Eukaryota"/>
</dbReference>
<feature type="repeat" description="ANK" evidence="2">
    <location>
        <begin position="1390"/>
        <end position="1429"/>
    </location>
</feature>
<dbReference type="InterPro" id="IPR036770">
    <property type="entry name" value="Ankyrin_rpt-contain_sf"/>
</dbReference>
<dbReference type="SUPFAM" id="SSF48403">
    <property type="entry name" value="Ankyrin repeat"/>
    <property type="match status" value="2"/>
</dbReference>
<dbReference type="InterPro" id="IPR056884">
    <property type="entry name" value="NPHP3-like_N"/>
</dbReference>
<dbReference type="InterPro" id="IPR027417">
    <property type="entry name" value="P-loop_NTPase"/>
</dbReference>
<dbReference type="eggNOG" id="KOG1477">
    <property type="taxonomic scope" value="Eukaryota"/>
</dbReference>
<dbReference type="InterPro" id="IPR056125">
    <property type="entry name" value="DUF7708"/>
</dbReference>
<dbReference type="HOGENOM" id="CLU_002709_0_0_1"/>
<accession>S8ADU1</accession>
<dbReference type="CDD" id="cd12885">
    <property type="entry name" value="SPRY_RanBP_like"/>
    <property type="match status" value="1"/>
</dbReference>
<dbReference type="PROSITE" id="PS50188">
    <property type="entry name" value="B302_SPRY"/>
    <property type="match status" value="1"/>
</dbReference>
<dbReference type="Pfam" id="PF12796">
    <property type="entry name" value="Ank_2"/>
    <property type="match status" value="1"/>
</dbReference>
<dbReference type="InterPro" id="IPR003877">
    <property type="entry name" value="SPRY_dom"/>
</dbReference>
<feature type="domain" description="B30.2/SPRY" evidence="4">
    <location>
        <begin position="1705"/>
        <end position="1924"/>
    </location>
</feature>
<comment type="caution">
    <text evidence="5">The sequence shown here is derived from an EMBL/GenBank/DDBJ whole genome shotgun (WGS) entry which is preliminary data.</text>
</comment>
<feature type="region of interest" description="Disordered" evidence="3">
    <location>
        <begin position="355"/>
        <end position="388"/>
    </location>
</feature>
<dbReference type="InterPro" id="IPR001870">
    <property type="entry name" value="B30.2/SPRY"/>
</dbReference>
<gene>
    <name evidence="5" type="ORF">H072_4992</name>
</gene>
<sequence length="1955" mass="220709">MSGLTIKPTVKAGNYPATGTPSGTIPNTPTQVTAEFSVSGKIDSSKCWNEAKTRFRVKLTKTSPRPSDEIIDRFLKNNDRIDKTISECENLKTVADRQYNHSTSSKFVGKLLEVLVVVKNIGDPLLQCAPESVSIAWSAISLLISLGSTDLENCARISEACANLVTIILNCRLYENRYQKNETRPGDEEAEKIIIESVQELLAQILDFFWVANKKLRDKKIKRFFKEIFDTKVNEKYEEVIAQYMTLRQSTELAFQERVLDVLGDMKKDKAEISALLFPALKDITIKLDDLSMDIKNVLSEIQVQNKFQNYRKELKPLDTHHRQLEATLQPLRYGTSHLCQWLFKHRHYQSWESIPSKEKKASEIEAKQEQKGSHDASPEKPTKPNLMYIKGRAGFGKSVMMALAIQRLRSGQINSRVDNPESQTEGPSQRKPEGEKEIEASPVLFFFFKRGDNATQLTANAYSSLVTQLFHENHAKTKEQMEKFMAAIDLYKVGWDEQDTRNQNEDSEEKEREEALEVVSKVANEDILRIESLGQVIGKTVYIVIDGIDECTDFEAEGLVSGLISLARSKKASFKILMSSREDLNLEFQFAKDEEGQKIFGVAVTQGDPPVEGEGDGITDPFHCITHDDTTILTVTKETNSRDMKAYLDASLRQLMKRRLPRMFYSTTGDGRRTEAKSKRLVSDINRMVDSIQRKSEGMFTYSAMIVTSLDQPSPMSLIERLQNLPDGMDELYSRQLEALTRAERKLVTLALRRIIWSPTDMGTVEIAEEFKQIYIKEHSPGSENETENYEDQDEFGDGPDNGENEEHSILNPGDESNQLARRPSLHREITHSGENPIEIAMRSPEIADTVYHLEGVGRDFFKFSNEKQIIGLIHKSVRDWAEKESETAAKRDYGIKSIASLFSWDKDSDELKLTLPIPRIFVKGQAEMADFQSEKDAQLDILIYILRVLTNPLFYEVYMPDYPPEDYPAPRPQQQEEENESGNLGEQPESAKKDYEENEGIPSTREVAADPSMEADPAVQKSQEVDDESAVESSEAATCETGPQDNEKNEYISTGAPEGRSSSDKTTANGPTDSKNGRNSASNETNGPKLSETVAAPELDSKAGEEDVSKSAPNEAQILEEPALPSTEVDNRTTENDAEETEQNNGNESSNDKSHEAQETFNKGPWRCEIMHWPQHMRRVWDLWPRDERHGEKWEELKKVLRKFCDPIIFRRWQVQFHQKQYEVSLESSCKNAHCNPDHIAGILGLALLLEFVLEDDEVKIDPKALTPAHRNALHFDLIHYFPETVELYLQKGAGLNVKDLFDESPLVVLLGLPEFSNSQPIDRGNEKFQNLLRTLKIFIESGADLNVVLRGGQRPIQGIIAIGDESLVDLVLQRDDDTVDLSLTDSYGRTALHSVWEKNENVTTAYQVLVARKLLEAGANPNAEDSNSIAPLAEAVKNRNKEGIELLLDPKYEVNINDEDNTGKTALFRLVSILYDPDQDTAILLMNILLKHGADITIKDKEMRTPLMSAIWWENWKIAEALMPIYAEHYGDDRSYITAKNLYDRTFAHCATELGPTGLHMIQALTYVLTPEEKTQYFNETDPSCQDKTAFHLFLSLHNGYCSEAEYLLDQGADPLTTDSTGERPGEVFLRQWKSRRQNPKLLLSSDVKTFNKLYVATKPNDAENIYLNHAISKGDFETIECLAKIGIDPLTKDSENWDSFDWAYACGQQEAMQSSFPDVVVNYEHRKANWKGLLEPINGWSKQRSNILAEIRGDSNHTCELAVVDVDDFSNDGHLVVADHPVNPYMTGFYFEVKILAAFKENGPNWGIGFAGEGYPTDHMPGWGHNNIMAYGLHADDGRIYSPDTSLLDQESKLLDIGAKPYNVGDTVGCGYDLGDHTIFWTLNGKYLGVGFENVHHRLYPCIGSRNSFLVTANFGTNPEEPFRWTGSKDLSPGEVIREVQNEALVDEGNI</sequence>
<dbReference type="PANTHER" id="PTHR10039:SF17">
    <property type="entry name" value="FUNGAL STAND N-TERMINAL GOODBYE DOMAIN-CONTAINING PROTEIN-RELATED"/>
    <property type="match status" value="1"/>
</dbReference>
<organism evidence="5 6">
    <name type="scientific">Dactylellina haptotyla (strain CBS 200.50)</name>
    <name type="common">Nematode-trapping fungus</name>
    <name type="synonym">Monacrosporium haptotylum</name>
    <dbReference type="NCBI Taxonomy" id="1284197"/>
    <lineage>
        <taxon>Eukaryota</taxon>
        <taxon>Fungi</taxon>
        <taxon>Dikarya</taxon>
        <taxon>Ascomycota</taxon>
        <taxon>Pezizomycotina</taxon>
        <taxon>Orbiliomycetes</taxon>
        <taxon>Orbiliales</taxon>
        <taxon>Orbiliaceae</taxon>
        <taxon>Dactylellina</taxon>
    </lineage>
</organism>
<feature type="region of interest" description="Disordered" evidence="3">
    <location>
        <begin position="412"/>
        <end position="437"/>
    </location>
</feature>
<evidence type="ECO:0000313" key="6">
    <source>
        <dbReference type="Proteomes" id="UP000015100"/>
    </source>
</evidence>
<evidence type="ECO:0000313" key="5">
    <source>
        <dbReference type="EMBL" id="EPS41124.1"/>
    </source>
</evidence>
<proteinExistence type="predicted"/>
<dbReference type="SUPFAM" id="SSF49899">
    <property type="entry name" value="Concanavalin A-like lectins/glucanases"/>
    <property type="match status" value="1"/>
</dbReference>
<dbReference type="SMART" id="SM00248">
    <property type="entry name" value="ANK"/>
    <property type="match status" value="6"/>
</dbReference>
<dbReference type="SMART" id="SM00449">
    <property type="entry name" value="SPRY"/>
    <property type="match status" value="1"/>
</dbReference>
<dbReference type="Pfam" id="PF24883">
    <property type="entry name" value="NPHP3_N"/>
    <property type="match status" value="1"/>
</dbReference>
<dbReference type="OMA" id="TSHLCQW"/>
<dbReference type="Proteomes" id="UP000015100">
    <property type="component" value="Unassembled WGS sequence"/>
</dbReference>
<dbReference type="Gene3D" id="1.25.40.20">
    <property type="entry name" value="Ankyrin repeat-containing domain"/>
    <property type="match status" value="3"/>
</dbReference>
<feature type="region of interest" description="Disordered" evidence="3">
    <location>
        <begin position="1"/>
        <end position="25"/>
    </location>
</feature>
<keyword evidence="6" id="KW-1185">Reference proteome</keyword>
<feature type="compositionally biased region" description="Basic and acidic residues" evidence="3">
    <location>
        <begin position="356"/>
        <end position="383"/>
    </location>
</feature>
<dbReference type="InterPro" id="IPR002110">
    <property type="entry name" value="Ankyrin_rpt"/>
</dbReference>
<dbReference type="OrthoDB" id="341259at2759"/>
<evidence type="ECO:0000256" key="1">
    <source>
        <dbReference type="ARBA" id="ARBA00022737"/>
    </source>
</evidence>
<reference evidence="6" key="2">
    <citation type="submission" date="2013-04" db="EMBL/GenBank/DDBJ databases">
        <title>Genomic mechanisms accounting for the adaptation to parasitism in nematode-trapping fungi.</title>
        <authorList>
            <person name="Ahren D.G."/>
        </authorList>
    </citation>
    <scope>NUCLEOTIDE SEQUENCE [LARGE SCALE GENOMIC DNA]</scope>
    <source>
        <strain evidence="6">CBS 200.50</strain>
    </source>
</reference>
<feature type="region of interest" description="Disordered" evidence="3">
    <location>
        <begin position="966"/>
        <end position="1162"/>
    </location>
</feature>
<protein>
    <recommendedName>
        <fullName evidence="4">B30.2/SPRY domain-containing protein</fullName>
    </recommendedName>
</protein>
<keyword evidence="1" id="KW-0677">Repeat</keyword>
<dbReference type="Gene3D" id="2.60.120.920">
    <property type="match status" value="1"/>
</dbReference>
<feature type="region of interest" description="Disordered" evidence="3">
    <location>
        <begin position="780"/>
        <end position="822"/>
    </location>
</feature>
<dbReference type="PANTHER" id="PTHR10039">
    <property type="entry name" value="AMELOGENIN"/>
    <property type="match status" value="1"/>
</dbReference>
<feature type="compositionally biased region" description="Polar residues" evidence="3">
    <location>
        <begin position="412"/>
        <end position="428"/>
    </location>
</feature>
<dbReference type="InterPro" id="IPR043136">
    <property type="entry name" value="B30.2/SPRY_sf"/>
</dbReference>